<evidence type="ECO:0000256" key="3">
    <source>
        <dbReference type="ARBA" id="ARBA00022723"/>
    </source>
</evidence>
<dbReference type="InterPro" id="IPR004332">
    <property type="entry name" value="Transposase_MuDR"/>
</dbReference>
<name>A0A2N9EUY1_FAGSY</name>
<keyword evidence="4" id="KW-0677">Repeat</keyword>
<proteinExistence type="predicted"/>
<feature type="repeat" description="TPR" evidence="9">
    <location>
        <begin position="82"/>
        <end position="115"/>
    </location>
</feature>
<keyword evidence="5 8" id="KW-0863">Zinc-finger</keyword>
<comment type="subcellular location">
    <subcellularLocation>
        <location evidence="1">Cytoplasm</location>
    </subcellularLocation>
</comment>
<dbReference type="PROSITE" id="PS50966">
    <property type="entry name" value="ZF_SWIM"/>
    <property type="match status" value="1"/>
</dbReference>
<dbReference type="GO" id="GO:0008270">
    <property type="term" value="F:zinc ion binding"/>
    <property type="evidence" value="ECO:0007669"/>
    <property type="project" value="UniProtKB-KW"/>
</dbReference>
<dbReference type="Pfam" id="PF10551">
    <property type="entry name" value="MULE"/>
    <property type="match status" value="1"/>
</dbReference>
<evidence type="ECO:0000313" key="13">
    <source>
        <dbReference type="EMBL" id="SPC82606.1"/>
    </source>
</evidence>
<dbReference type="PANTHER" id="PTHR31973:SF93">
    <property type="entry name" value="OS01G0595300 PROTEIN"/>
    <property type="match status" value="1"/>
</dbReference>
<evidence type="ECO:0000256" key="10">
    <source>
        <dbReference type="SAM" id="Coils"/>
    </source>
</evidence>
<protein>
    <recommendedName>
        <fullName evidence="12">SWIM-type domain-containing protein</fullName>
    </recommendedName>
</protein>
<dbReference type="InterPro" id="IPR006564">
    <property type="entry name" value="Znf_PMZ"/>
</dbReference>
<gene>
    <name evidence="13" type="ORF">FSB_LOCUS10488</name>
</gene>
<keyword evidence="10" id="KW-0175">Coiled coil</keyword>
<evidence type="ECO:0000256" key="1">
    <source>
        <dbReference type="ARBA" id="ARBA00004496"/>
    </source>
</evidence>
<dbReference type="AlphaFoldDB" id="A0A2N9EUY1"/>
<dbReference type="InterPro" id="IPR011990">
    <property type="entry name" value="TPR-like_helical_dom_sf"/>
</dbReference>
<dbReference type="Pfam" id="PF04434">
    <property type="entry name" value="SWIM"/>
    <property type="match status" value="1"/>
</dbReference>
<dbReference type="SMART" id="SM00575">
    <property type="entry name" value="ZnF_PMZ"/>
    <property type="match status" value="1"/>
</dbReference>
<dbReference type="EMBL" id="OIVN01000590">
    <property type="protein sequence ID" value="SPC82606.1"/>
    <property type="molecule type" value="Genomic_DNA"/>
</dbReference>
<dbReference type="PROSITE" id="PS50005">
    <property type="entry name" value="TPR"/>
    <property type="match status" value="2"/>
</dbReference>
<evidence type="ECO:0000256" key="2">
    <source>
        <dbReference type="ARBA" id="ARBA00022490"/>
    </source>
</evidence>
<feature type="domain" description="SWIM-type" evidence="12">
    <location>
        <begin position="894"/>
        <end position="935"/>
    </location>
</feature>
<evidence type="ECO:0000256" key="6">
    <source>
        <dbReference type="ARBA" id="ARBA00022803"/>
    </source>
</evidence>
<feature type="coiled-coil region" evidence="10">
    <location>
        <begin position="246"/>
        <end position="276"/>
    </location>
</feature>
<evidence type="ECO:0000256" key="9">
    <source>
        <dbReference type="PROSITE-ProRule" id="PRU00339"/>
    </source>
</evidence>
<dbReference type="SMART" id="SM00028">
    <property type="entry name" value="TPR"/>
    <property type="match status" value="6"/>
</dbReference>
<accession>A0A2N9EUY1</accession>
<dbReference type="FunFam" id="1.25.40.10:FF:000010">
    <property type="entry name" value="Stress-induced phosphoprotein 1"/>
    <property type="match status" value="1"/>
</dbReference>
<feature type="repeat" description="TPR" evidence="9">
    <location>
        <begin position="142"/>
        <end position="175"/>
    </location>
</feature>
<organism evidence="13">
    <name type="scientific">Fagus sylvatica</name>
    <name type="common">Beechnut</name>
    <dbReference type="NCBI Taxonomy" id="28930"/>
    <lineage>
        <taxon>Eukaryota</taxon>
        <taxon>Viridiplantae</taxon>
        <taxon>Streptophyta</taxon>
        <taxon>Embryophyta</taxon>
        <taxon>Tracheophyta</taxon>
        <taxon>Spermatophyta</taxon>
        <taxon>Magnoliopsida</taxon>
        <taxon>eudicotyledons</taxon>
        <taxon>Gunneridae</taxon>
        <taxon>Pentapetalae</taxon>
        <taxon>rosids</taxon>
        <taxon>fabids</taxon>
        <taxon>Fagales</taxon>
        <taxon>Fagaceae</taxon>
        <taxon>Fagus</taxon>
    </lineage>
</organism>
<dbReference type="Pfam" id="PF00515">
    <property type="entry name" value="TPR_1"/>
    <property type="match status" value="1"/>
</dbReference>
<dbReference type="Gene3D" id="1.10.260.100">
    <property type="match status" value="1"/>
</dbReference>
<dbReference type="SUPFAM" id="SSF48452">
    <property type="entry name" value="TPR-like"/>
    <property type="match status" value="3"/>
</dbReference>
<dbReference type="Pfam" id="PF03108">
    <property type="entry name" value="DBD_Tnp_Mut"/>
    <property type="match status" value="1"/>
</dbReference>
<dbReference type="PANTHER" id="PTHR31973">
    <property type="entry name" value="POLYPROTEIN, PUTATIVE-RELATED"/>
    <property type="match status" value="1"/>
</dbReference>
<dbReference type="FunFam" id="1.25.40.10:FF:000020">
    <property type="entry name" value="Stress-induced phosphoprotein 1"/>
    <property type="match status" value="1"/>
</dbReference>
<keyword evidence="3" id="KW-0479">Metal-binding</keyword>
<reference evidence="13" key="1">
    <citation type="submission" date="2018-02" db="EMBL/GenBank/DDBJ databases">
        <authorList>
            <person name="Cohen D.B."/>
            <person name="Kent A.D."/>
        </authorList>
    </citation>
    <scope>NUCLEOTIDE SEQUENCE</scope>
</reference>
<evidence type="ECO:0000256" key="8">
    <source>
        <dbReference type="PROSITE-ProRule" id="PRU00325"/>
    </source>
</evidence>
<evidence type="ECO:0000256" key="7">
    <source>
        <dbReference type="ARBA" id="ARBA00022833"/>
    </source>
</evidence>
<dbReference type="GO" id="GO:0005737">
    <property type="term" value="C:cytoplasm"/>
    <property type="evidence" value="ECO:0007669"/>
    <property type="project" value="UniProtKB-SubCell"/>
</dbReference>
<feature type="region of interest" description="Disordered" evidence="11">
    <location>
        <begin position="944"/>
        <end position="969"/>
    </location>
</feature>
<keyword evidence="6 9" id="KW-0802">TPR repeat</keyword>
<evidence type="ECO:0000259" key="12">
    <source>
        <dbReference type="PROSITE" id="PS50966"/>
    </source>
</evidence>
<dbReference type="InterPro" id="IPR018289">
    <property type="entry name" value="MULE_transposase_dom"/>
</dbReference>
<evidence type="ECO:0000256" key="4">
    <source>
        <dbReference type="ARBA" id="ARBA00022737"/>
    </source>
</evidence>
<sequence length="1004" mass="112557">MAKAYSLLENHVMAEQAKVKAYAAFSAGNFSEAVRNFSTAMSVGPTNYLLNSNRSAAYARLNKFSEALSDAEKTVKVKPDWSKGYCRLGAAHLGLGRFDDAVIAYKKGLECDPDDEALKSGLADAEYAASRSRAEPERKALARKEKELGNSAFGMKDFDAAIAHYTKAMEFNDEDISAASELLAYEECIKDCDKVIESGRELRLDSKMIAIALTRKGAVLVKMAKCSKDYEPAIETFKKALTEHHNPDTLKKLDDAEKAKRHLEQQEHLNPKLDDEGHEKVKGLEDTAMNEALKSVLADAQSMASQSQATPLPLNNPFKDVLSWPKMWAKLTADPTTQAYLQNNDFVRMMHELHKIYLTHKRVIQALGVLSNINFRMPTSEDTEMPESSSLMLLPPERKRGVEAELAKEPDPMLLTAEEKMERKAQAWKEQELGNAAYAKNDFATAITHYTKVMELDDGDISCLMNRAVAYLAMGQRYTPFKIQGSTPLGCKQFIGATHLAEKPAIYLDPCKETSEGAVHESRGISQVDSSTMVKCNKEGCPWRVHVAKCPGVPTFTIRTLHGEHTCEGVRNHHHQQASVGWVARSVEAHIRDNPQYKPKEILQDIRDQHGVALSYMQAWRGKERSMAALHGTFEEGYRLLPAYCEQVRKTNPGSIATVVATGQENCFQRLFISYRASIYGFINACRPLLEFDKAHLKGKYLGSLLCAAAVDADDTLFPLAIAIVDVESDENWMCFMSELQKLLGVNTDNMPRLTILSERQRGIVEAVETHFPSAFQGFCLRYVSENFRDTFKNTKLVNIFWNAVYALTAVEFESKIAEMVEVSQEVIPWFQQFPPQLWAVAYFEGVRYGHFTLGVTELLYNWALELPSAEKRILEAIADARCYQVLRANEVEFEIVSTERTNIVDIQSRVCSCRCWQLYGLPCAHAAAALISYKSQWRELGEGAEGGGAKVDITIRPPKTRRPPGRPKKKVLRVENLKGPKRVVQCGRCHMLGHSQKKCTMPI</sequence>
<keyword evidence="2" id="KW-0963">Cytoplasm</keyword>
<feature type="compositionally biased region" description="Basic residues" evidence="11">
    <location>
        <begin position="959"/>
        <end position="969"/>
    </location>
</feature>
<dbReference type="InterPro" id="IPR007527">
    <property type="entry name" value="Znf_SWIM"/>
</dbReference>
<keyword evidence="7" id="KW-0862">Zinc</keyword>
<dbReference type="InterPro" id="IPR019734">
    <property type="entry name" value="TPR_rpt"/>
</dbReference>
<evidence type="ECO:0000256" key="11">
    <source>
        <dbReference type="SAM" id="MobiDB-lite"/>
    </source>
</evidence>
<dbReference type="Gene3D" id="1.25.40.10">
    <property type="entry name" value="Tetratricopeptide repeat domain"/>
    <property type="match status" value="3"/>
</dbReference>
<evidence type="ECO:0000256" key="5">
    <source>
        <dbReference type="ARBA" id="ARBA00022771"/>
    </source>
</evidence>